<name>A0AA38RQH7_9PEZI</name>
<organism evidence="2 3">
    <name type="scientific">Pleurostoma richardsiae</name>
    <dbReference type="NCBI Taxonomy" id="41990"/>
    <lineage>
        <taxon>Eukaryota</taxon>
        <taxon>Fungi</taxon>
        <taxon>Dikarya</taxon>
        <taxon>Ascomycota</taxon>
        <taxon>Pezizomycotina</taxon>
        <taxon>Sordariomycetes</taxon>
        <taxon>Sordariomycetidae</taxon>
        <taxon>Calosphaeriales</taxon>
        <taxon>Pleurostomataceae</taxon>
        <taxon>Pleurostoma</taxon>
    </lineage>
</organism>
<feature type="compositionally biased region" description="Pro residues" evidence="1">
    <location>
        <begin position="48"/>
        <end position="59"/>
    </location>
</feature>
<accession>A0AA38RQH7</accession>
<evidence type="ECO:0000313" key="2">
    <source>
        <dbReference type="EMBL" id="KAJ9154918.1"/>
    </source>
</evidence>
<evidence type="ECO:0000256" key="1">
    <source>
        <dbReference type="SAM" id="MobiDB-lite"/>
    </source>
</evidence>
<feature type="compositionally biased region" description="Low complexity" evidence="1">
    <location>
        <begin position="212"/>
        <end position="231"/>
    </location>
</feature>
<gene>
    <name evidence="2" type="ORF">NKR23_g2344</name>
</gene>
<feature type="compositionally biased region" description="Low complexity" evidence="1">
    <location>
        <begin position="290"/>
        <end position="307"/>
    </location>
</feature>
<feature type="compositionally biased region" description="Low complexity" evidence="1">
    <location>
        <begin position="176"/>
        <end position="187"/>
    </location>
</feature>
<feature type="compositionally biased region" description="Basic and acidic residues" evidence="1">
    <location>
        <begin position="506"/>
        <end position="517"/>
    </location>
</feature>
<feature type="compositionally biased region" description="Polar residues" evidence="1">
    <location>
        <begin position="471"/>
        <end position="505"/>
    </location>
</feature>
<feature type="compositionally biased region" description="Low complexity" evidence="1">
    <location>
        <begin position="430"/>
        <end position="443"/>
    </location>
</feature>
<feature type="compositionally biased region" description="Pro residues" evidence="1">
    <location>
        <begin position="532"/>
        <end position="550"/>
    </location>
</feature>
<feature type="compositionally biased region" description="Low complexity" evidence="1">
    <location>
        <begin position="156"/>
        <end position="166"/>
    </location>
</feature>
<evidence type="ECO:0000313" key="3">
    <source>
        <dbReference type="Proteomes" id="UP001174694"/>
    </source>
</evidence>
<proteinExistence type="predicted"/>
<reference evidence="2" key="1">
    <citation type="submission" date="2022-07" db="EMBL/GenBank/DDBJ databases">
        <title>Fungi with potential for degradation of polypropylene.</title>
        <authorList>
            <person name="Gostincar C."/>
        </authorList>
    </citation>
    <scope>NUCLEOTIDE SEQUENCE</scope>
    <source>
        <strain evidence="2">EXF-13308</strain>
    </source>
</reference>
<dbReference type="AlphaFoldDB" id="A0AA38RQH7"/>
<feature type="compositionally biased region" description="Low complexity" evidence="1">
    <location>
        <begin position="106"/>
        <end position="139"/>
    </location>
</feature>
<keyword evidence="3" id="KW-1185">Reference proteome</keyword>
<feature type="compositionally biased region" description="Low complexity" evidence="1">
    <location>
        <begin position="551"/>
        <end position="581"/>
    </location>
</feature>
<feature type="compositionally biased region" description="Polar residues" evidence="1">
    <location>
        <begin position="264"/>
        <end position="286"/>
    </location>
</feature>
<dbReference type="EMBL" id="JANBVO010000004">
    <property type="protein sequence ID" value="KAJ9154918.1"/>
    <property type="molecule type" value="Genomic_DNA"/>
</dbReference>
<comment type="caution">
    <text evidence="2">The sequence shown here is derived from an EMBL/GenBank/DDBJ whole genome shotgun (WGS) entry which is preliminary data.</text>
</comment>
<dbReference type="Proteomes" id="UP001174694">
    <property type="component" value="Unassembled WGS sequence"/>
</dbReference>
<feature type="region of interest" description="Disordered" evidence="1">
    <location>
        <begin position="1"/>
        <end position="615"/>
    </location>
</feature>
<protein>
    <submittedName>
        <fullName evidence="2">Uncharacterized protein</fullName>
    </submittedName>
</protein>
<feature type="compositionally biased region" description="Basic and acidic residues" evidence="1">
    <location>
        <begin position="374"/>
        <end position="389"/>
    </location>
</feature>
<feature type="compositionally biased region" description="Pro residues" evidence="1">
    <location>
        <begin position="69"/>
        <end position="89"/>
    </location>
</feature>
<sequence>METATLQPPKTGRSRFSKALPAPPPSFETEEKKSYTAAFPARKASLPTAPPAPPAPPPKSLITTMSKPPDSPLPPLPPKPAGAGPPPVMAIPRRPVGSPPPPAEPSPVGSILSLLSAYSNSSSESNPASSGGTASTKASEPAASPKKEDPKSTGAPSPLSLSLSSPATSEPRPKTAQGVSQQSAAVQERSLPLPPPPLPLKDARRPQTPVESKQSPAQQPQQQPDDPVSKSTPLTNQSPPRPQIWRRRSLKAEKALPELKLASSHGSTASSQPPKLQEQASVTDSLSALAPPQAAFTSTSPAPSALARVLNGLPGRNIRPAGGSKEPSPLPSAKSEAVSPLPGRGAKPTTTTSDPATESGDMGGKVSKIGGKISRKEATAQYEARERSQQKSTAAEGQNDAKPHQQQASRRPPTPEYGRDDVKTPIVERVVSPVSPVSPATSPGQPAREIKREVSIPRKAVGGPELKSMKSIPNISTETSSGASSIPTISESVLGSISFANQTRPSPEEAKFPDRSTSRPPVAPLGGGLPRSPAPPGGGLPRSPAPPPKTHTPAASSTSSAQQDSWQSSFQQQQKQQPAVSRESAETVRPTAQKLSIDTTIRPPLAASSSPNSTVPAPVALDTVPASPGHPAYFPQTILRPKMAAASVFAAPPLRPAHYRCFTGHRDLLFSANESYAVACQACGGADNQPRFTCSFCSLRVCRSCRDGLRSCDGDLARLLGGHKGFGDASSEVTVRAA</sequence>